<dbReference type="EMBL" id="CSWP01000009">
    <property type="protein sequence ID" value="CPV66332.1"/>
    <property type="molecule type" value="Genomic_DNA"/>
</dbReference>
<sequence length="364" mass="39588">MKVYDVEVAWGDDRKWLIAIPKINRTTSASQFTQIKETAHACVVVATCGQPDEIDMNITAITVPKLGDIASTLEDIAADRADISFLPRAGDLALQLLDAGVPLRDIAAQLNVSRAWVLQIGRSATGRQGVPLELPDGGEADPGWAQVIDLASRRTHLDPLLELPADERAQHKGRTVNEVLQVLGIDSAVAQRITAWSFSPEYQQFRDSYNVSSMSDIREHLVLHGFVDDPQAPVLDVMELVSSEMVRRSLQALADEPARSRDGRRLAVMADDHGDYTYLGSMLAVSETAQNTLFARCPNAPKGSGYQLLLVEADDVTVADRKSITDVRAARLLLTGANLFTAGTVLKDSGISGLLNHFRVNPLS</sequence>
<name>A0A0U0ZSR7_9MYCO</name>
<protein>
    <submittedName>
        <fullName evidence="1">Uncharacterized protein</fullName>
    </submittedName>
</protein>
<evidence type="ECO:0000313" key="2">
    <source>
        <dbReference type="Proteomes" id="UP000045782"/>
    </source>
</evidence>
<dbReference type="RefSeq" id="WP_052619019.1">
    <property type="nucleotide sequence ID" value="NZ_CSWP01000009.1"/>
</dbReference>
<organism evidence="1 2">
    <name type="scientific">Mycobacteroides abscessus</name>
    <dbReference type="NCBI Taxonomy" id="36809"/>
    <lineage>
        <taxon>Bacteria</taxon>
        <taxon>Bacillati</taxon>
        <taxon>Actinomycetota</taxon>
        <taxon>Actinomycetes</taxon>
        <taxon>Mycobacteriales</taxon>
        <taxon>Mycobacteriaceae</taxon>
        <taxon>Mycobacteroides</taxon>
    </lineage>
</organism>
<accession>A0A0U0ZSR7</accession>
<gene>
    <name evidence="1" type="ORF">ERS075579_03981</name>
</gene>
<evidence type="ECO:0000313" key="1">
    <source>
        <dbReference type="EMBL" id="CPV66332.1"/>
    </source>
</evidence>
<dbReference type="Proteomes" id="UP000045782">
    <property type="component" value="Unassembled WGS sequence"/>
</dbReference>
<dbReference type="AlphaFoldDB" id="A0A0U0ZSR7"/>
<proteinExistence type="predicted"/>
<reference evidence="1 2" key="1">
    <citation type="submission" date="2015-03" db="EMBL/GenBank/DDBJ databases">
        <authorList>
            <person name="Murphy D."/>
        </authorList>
    </citation>
    <scope>NUCLEOTIDE SEQUENCE [LARGE SCALE GENOMIC DNA]</scope>
    <source>
        <strain evidence="1 2">PAP088</strain>
    </source>
</reference>